<comment type="caution">
    <text evidence="3">The sequence shown here is derived from an EMBL/GenBank/DDBJ whole genome shotgun (WGS) entry which is preliminary data.</text>
</comment>
<gene>
    <name evidence="3" type="ORF">AMK59_8372</name>
</gene>
<dbReference type="AlphaFoldDB" id="A0A0T6AYX7"/>
<dbReference type="OrthoDB" id="15001at2759"/>
<dbReference type="GO" id="GO:0005737">
    <property type="term" value="C:cytoplasm"/>
    <property type="evidence" value="ECO:0007669"/>
    <property type="project" value="TreeGrafter"/>
</dbReference>
<dbReference type="GO" id="GO:0005634">
    <property type="term" value="C:nucleus"/>
    <property type="evidence" value="ECO:0007669"/>
    <property type="project" value="TreeGrafter"/>
</dbReference>
<evidence type="ECO:0000313" key="4">
    <source>
        <dbReference type="Proteomes" id="UP000051574"/>
    </source>
</evidence>
<dbReference type="InterPro" id="IPR008012">
    <property type="entry name" value="Ump1"/>
</dbReference>
<organism evidence="3 4">
    <name type="scientific">Oryctes borbonicus</name>
    <dbReference type="NCBI Taxonomy" id="1629725"/>
    <lineage>
        <taxon>Eukaryota</taxon>
        <taxon>Metazoa</taxon>
        <taxon>Ecdysozoa</taxon>
        <taxon>Arthropoda</taxon>
        <taxon>Hexapoda</taxon>
        <taxon>Insecta</taxon>
        <taxon>Pterygota</taxon>
        <taxon>Neoptera</taxon>
        <taxon>Endopterygota</taxon>
        <taxon>Coleoptera</taxon>
        <taxon>Polyphaga</taxon>
        <taxon>Scarabaeiformia</taxon>
        <taxon>Scarabaeidae</taxon>
        <taxon>Dynastinae</taxon>
        <taxon>Oryctes</taxon>
    </lineage>
</organism>
<dbReference type="Pfam" id="PF05348">
    <property type="entry name" value="UMP1"/>
    <property type="match status" value="1"/>
</dbReference>
<dbReference type="GO" id="GO:0043248">
    <property type="term" value="P:proteasome assembly"/>
    <property type="evidence" value="ECO:0007669"/>
    <property type="project" value="InterPro"/>
</dbReference>
<evidence type="ECO:0000313" key="3">
    <source>
        <dbReference type="EMBL" id="KRT80053.1"/>
    </source>
</evidence>
<dbReference type="PANTHER" id="PTHR12828:SF3">
    <property type="entry name" value="PROTEASOME MATURATION PROTEIN"/>
    <property type="match status" value="1"/>
</dbReference>
<evidence type="ECO:0000256" key="2">
    <source>
        <dbReference type="ARBA" id="ARBA00043974"/>
    </source>
</evidence>
<protein>
    <recommendedName>
        <fullName evidence="5">Proteasome maturation protein</fullName>
    </recommendedName>
</protein>
<evidence type="ECO:0008006" key="5">
    <source>
        <dbReference type="Google" id="ProtNLM"/>
    </source>
</evidence>
<sequence length="128" mass="14043">MSFGLPSLKIKPEIPPAMGLQEGSYEIPNLMMTGFASVKSNLESAHPIAVSEKNYYKNRENLNMVMMRNTQGLHAPLKFTMECNAAKKIGHLPFLPSSNIMLDVLTGKDIDIGAEDILATSEYREAAG</sequence>
<name>A0A0T6AYX7_9SCAR</name>
<dbReference type="EMBL" id="LJIG01022537">
    <property type="protein sequence ID" value="KRT80053.1"/>
    <property type="molecule type" value="Genomic_DNA"/>
</dbReference>
<keyword evidence="4" id="KW-1185">Reference proteome</keyword>
<feature type="non-terminal residue" evidence="3">
    <location>
        <position position="128"/>
    </location>
</feature>
<dbReference type="Proteomes" id="UP000051574">
    <property type="component" value="Unassembled WGS sequence"/>
</dbReference>
<dbReference type="PANTHER" id="PTHR12828">
    <property type="entry name" value="PROTEASOME MATURATION PROTEIN UMP1"/>
    <property type="match status" value="1"/>
</dbReference>
<proteinExistence type="inferred from homology"/>
<comment type="similarity">
    <text evidence="2">Belongs to the POMP/UMP1 family.</text>
</comment>
<reference evidence="3 4" key="1">
    <citation type="submission" date="2015-09" db="EMBL/GenBank/DDBJ databases">
        <title>Draft genome of the scarab beetle Oryctes borbonicus.</title>
        <authorList>
            <person name="Meyer J.M."/>
            <person name="Markov G.V."/>
            <person name="Baskaran P."/>
            <person name="Herrmann M."/>
            <person name="Sommer R.J."/>
            <person name="Roedelsperger C."/>
        </authorList>
    </citation>
    <scope>NUCLEOTIDE SEQUENCE [LARGE SCALE GENOMIC DNA]</scope>
    <source>
        <strain evidence="3">OB123</strain>
        <tissue evidence="3">Whole animal</tissue>
    </source>
</reference>
<accession>A0A0T6AYX7</accession>
<evidence type="ECO:0000256" key="1">
    <source>
        <dbReference type="ARBA" id="ARBA00023186"/>
    </source>
</evidence>
<keyword evidence="1" id="KW-0143">Chaperone</keyword>